<evidence type="ECO:0000256" key="11">
    <source>
        <dbReference type="ARBA" id="ARBA00023027"/>
    </source>
</evidence>
<dbReference type="GO" id="GO:0031966">
    <property type="term" value="C:mitochondrial membrane"/>
    <property type="evidence" value="ECO:0007669"/>
    <property type="project" value="UniProtKB-SubCell"/>
</dbReference>
<organism evidence="19">
    <name type="scientific">Loliolus beka</name>
    <dbReference type="NCBI Taxonomy" id="948794"/>
    <lineage>
        <taxon>Eukaryota</taxon>
        <taxon>Metazoa</taxon>
        <taxon>Spiralia</taxon>
        <taxon>Lophotrochozoa</taxon>
        <taxon>Mollusca</taxon>
        <taxon>Cephalopoda</taxon>
        <taxon>Coleoidea</taxon>
        <taxon>Decapodiformes</taxon>
        <taxon>Myopsida</taxon>
        <taxon>Loliginidae</taxon>
        <taxon>Loliolus</taxon>
    </lineage>
</organism>
<dbReference type="GeneID" id="26044387"/>
<dbReference type="AlphaFoldDB" id="A0A0M4N8Z4"/>
<dbReference type="PANTHER" id="PTHR43507:SF20">
    <property type="entry name" value="NADH-UBIQUINONE OXIDOREDUCTASE CHAIN 4"/>
    <property type="match status" value="1"/>
</dbReference>
<feature type="transmembrane region" description="Helical" evidence="16">
    <location>
        <begin position="250"/>
        <end position="272"/>
    </location>
</feature>
<dbReference type="PRINTS" id="PR01437">
    <property type="entry name" value="NUOXDRDTASE4"/>
</dbReference>
<evidence type="ECO:0000256" key="10">
    <source>
        <dbReference type="ARBA" id="ARBA00022989"/>
    </source>
</evidence>
<evidence type="ECO:0000256" key="8">
    <source>
        <dbReference type="ARBA" id="ARBA00022967"/>
    </source>
</evidence>
<feature type="transmembrane region" description="Helical" evidence="16">
    <location>
        <begin position="12"/>
        <end position="38"/>
    </location>
</feature>
<sequence>MVGLLFSMSGLFMLWGSMIWEIRFWWLMIMCVSCMKFLNMEVWGDCITSFFYCDSMSGMLIVLTLWISGLMFLASIYSVKFMNNKSLLFSFVVVVLSMVVIMYFLCSHIMYFYIFFEISLIPTLMLIIGWGYQPERLQAGVYMMLYTISASLPLLMSLVMVGGLYSSYSMVLVSYLNCLGLVHDVSFLWFLGLMGAFLVKLPMFSTHLWLPKAHVEAPIAGSMILAGVLLKLGGYGILRLLSVYFLNSLVFSKIFIIICVWGGVITAIICVGQSDIKSLIAYSSVGHMGLMLGGALTKFMWGWEGAMLMMISHGFCSSGLFCLANLMYEKFKSRSLFLCGGMINVSPIMSLWWFLFCIGNMGAPPFVGLISEVMLFCCMYMYSSWFIVIILLMVFVGGLYNLVMFVSTQHGGVMGFSNSWFVNVCSEYLLLLLHFYPMLFFILNIGYLNKIFLF</sequence>
<reference evidence="19" key="1">
    <citation type="submission" date="2015-07" db="EMBL/GenBank/DDBJ databases">
        <title>Complete mitochondrial genome of the Loliolus beka.</title>
        <authorList>
            <person name="Jiang L."/>
            <person name="Liu W."/>
            <person name="Chen M."/>
            <person name="Zhu A."/>
            <person name="Wu C."/>
        </authorList>
    </citation>
    <scope>NUCLEOTIDE SEQUENCE</scope>
</reference>
<evidence type="ECO:0000256" key="1">
    <source>
        <dbReference type="ARBA" id="ARBA00004225"/>
    </source>
</evidence>
<evidence type="ECO:0000256" key="5">
    <source>
        <dbReference type="ARBA" id="ARBA00022448"/>
    </source>
</evidence>
<dbReference type="RefSeq" id="YP_009170511.1">
    <property type="nucleotide sequence ID" value="NC_028034.1"/>
</dbReference>
<feature type="transmembrane region" description="Helical" evidence="16">
    <location>
        <begin position="86"/>
        <end position="105"/>
    </location>
</feature>
<evidence type="ECO:0000256" key="3">
    <source>
        <dbReference type="ARBA" id="ARBA00012944"/>
    </source>
</evidence>
<evidence type="ECO:0000256" key="2">
    <source>
        <dbReference type="ARBA" id="ARBA00009025"/>
    </source>
</evidence>
<feature type="transmembrane region" description="Helical" evidence="16">
    <location>
        <begin position="187"/>
        <end position="210"/>
    </location>
</feature>
<evidence type="ECO:0000256" key="7">
    <source>
        <dbReference type="ARBA" id="ARBA00022692"/>
    </source>
</evidence>
<feature type="domain" description="NADH:quinone oxidoreductase/Mrp antiporter transmembrane" evidence="17">
    <location>
        <begin position="108"/>
        <end position="392"/>
    </location>
</feature>
<feature type="transmembrane region" description="Helical" evidence="16">
    <location>
        <begin position="217"/>
        <end position="238"/>
    </location>
</feature>
<keyword evidence="5 16" id="KW-0813">Transport</keyword>
<evidence type="ECO:0000256" key="13">
    <source>
        <dbReference type="ARBA" id="ARBA00023128"/>
    </source>
</evidence>
<feature type="transmembrane region" description="Helical" evidence="16">
    <location>
        <begin position="111"/>
        <end position="132"/>
    </location>
</feature>
<dbReference type="CTD" id="4538"/>
<comment type="subcellular location">
    <subcellularLocation>
        <location evidence="1 16">Mitochondrion membrane</location>
        <topology evidence="1 16">Multi-pass membrane protein</topology>
    </subcellularLocation>
</comment>
<keyword evidence="11 16" id="KW-0520">NAD</keyword>
<evidence type="ECO:0000256" key="6">
    <source>
        <dbReference type="ARBA" id="ARBA00022660"/>
    </source>
</evidence>
<comment type="similarity">
    <text evidence="2 16">Belongs to the complex I subunit 4 family.</text>
</comment>
<dbReference type="GO" id="GO:0003954">
    <property type="term" value="F:NADH dehydrogenase activity"/>
    <property type="evidence" value="ECO:0007669"/>
    <property type="project" value="TreeGrafter"/>
</dbReference>
<keyword evidence="7 16" id="KW-0812">Transmembrane</keyword>
<proteinExistence type="inferred from homology"/>
<evidence type="ECO:0000313" key="19">
    <source>
        <dbReference type="EMBL" id="ALE33715.1"/>
    </source>
</evidence>
<comment type="function">
    <text evidence="16">Core subunit of the mitochondrial membrane respiratory chain NADH dehydrogenase (Complex I) which catalyzes electron transfer from NADH through the respiratory chain, using ubiquinone as an electron acceptor. Essential for the catalytic activity and assembly of complex I.</text>
</comment>
<keyword evidence="13 16" id="KW-0496">Mitochondrion</keyword>
<dbReference type="Pfam" id="PF00361">
    <property type="entry name" value="Proton_antipo_M"/>
    <property type="match status" value="1"/>
</dbReference>
<dbReference type="EC" id="7.1.1.2" evidence="3 16"/>
<geneLocation type="mitochondrion" evidence="19"/>
<dbReference type="GO" id="GO:0042773">
    <property type="term" value="P:ATP synthesis coupled electron transport"/>
    <property type="evidence" value="ECO:0007669"/>
    <property type="project" value="InterPro"/>
</dbReference>
<dbReference type="InterPro" id="IPR001750">
    <property type="entry name" value="ND/Mrp_TM"/>
</dbReference>
<gene>
    <name evidence="19" type="primary">ND4</name>
</gene>
<dbReference type="GO" id="GO:0048039">
    <property type="term" value="F:ubiquinone binding"/>
    <property type="evidence" value="ECO:0007669"/>
    <property type="project" value="TreeGrafter"/>
</dbReference>
<dbReference type="GO" id="GO:0015990">
    <property type="term" value="P:electron transport coupled proton transport"/>
    <property type="evidence" value="ECO:0007669"/>
    <property type="project" value="TreeGrafter"/>
</dbReference>
<feature type="transmembrane region" description="Helical" evidence="16">
    <location>
        <begin position="144"/>
        <end position="167"/>
    </location>
</feature>
<evidence type="ECO:0000256" key="16">
    <source>
        <dbReference type="RuleBase" id="RU003297"/>
    </source>
</evidence>
<dbReference type="PANTHER" id="PTHR43507">
    <property type="entry name" value="NADH-UBIQUINONE OXIDOREDUCTASE CHAIN 4"/>
    <property type="match status" value="1"/>
</dbReference>
<evidence type="ECO:0000256" key="15">
    <source>
        <dbReference type="ARBA" id="ARBA00049551"/>
    </source>
</evidence>
<dbReference type="InterPro" id="IPR000260">
    <property type="entry name" value="NADH4_N"/>
</dbReference>
<feature type="transmembrane region" description="Helical" evidence="16">
    <location>
        <begin position="58"/>
        <end position="79"/>
    </location>
</feature>
<evidence type="ECO:0000259" key="18">
    <source>
        <dbReference type="Pfam" id="PF01059"/>
    </source>
</evidence>
<evidence type="ECO:0000256" key="9">
    <source>
        <dbReference type="ARBA" id="ARBA00022982"/>
    </source>
</evidence>
<keyword evidence="14 16" id="KW-0472">Membrane</keyword>
<keyword evidence="8" id="KW-1278">Translocase</keyword>
<keyword evidence="6 16" id="KW-0679">Respiratory chain</keyword>
<evidence type="ECO:0000259" key="17">
    <source>
        <dbReference type="Pfam" id="PF00361"/>
    </source>
</evidence>
<keyword evidence="9 16" id="KW-0249">Electron transport</keyword>
<feature type="transmembrane region" description="Helical" evidence="16">
    <location>
        <begin position="385"/>
        <end position="408"/>
    </location>
</feature>
<feature type="transmembrane region" description="Helical" evidence="16">
    <location>
        <begin position="279"/>
        <end position="301"/>
    </location>
</feature>
<protein>
    <recommendedName>
        <fullName evidence="4 16">NADH-ubiquinone oxidoreductase chain 4</fullName>
        <ecNumber evidence="3 16">7.1.1.2</ecNumber>
    </recommendedName>
</protein>
<feature type="transmembrane region" description="Helical" evidence="16">
    <location>
        <begin position="307"/>
        <end position="328"/>
    </location>
</feature>
<dbReference type="Pfam" id="PF01059">
    <property type="entry name" value="Oxidored_q5_N"/>
    <property type="match status" value="1"/>
</dbReference>
<dbReference type="GO" id="GO:0008137">
    <property type="term" value="F:NADH dehydrogenase (ubiquinone) activity"/>
    <property type="evidence" value="ECO:0007669"/>
    <property type="project" value="UniProtKB-UniRule"/>
</dbReference>
<feature type="transmembrane region" description="Helical" evidence="16">
    <location>
        <begin position="428"/>
        <end position="448"/>
    </location>
</feature>
<feature type="domain" description="NADH:ubiquinone oxidoreductase chain 4 N-terminal" evidence="18">
    <location>
        <begin position="4"/>
        <end position="102"/>
    </location>
</feature>
<comment type="catalytic activity">
    <reaction evidence="15 16">
        <text>a ubiquinone + NADH + 5 H(+)(in) = a ubiquinol + NAD(+) + 4 H(+)(out)</text>
        <dbReference type="Rhea" id="RHEA:29091"/>
        <dbReference type="Rhea" id="RHEA-COMP:9565"/>
        <dbReference type="Rhea" id="RHEA-COMP:9566"/>
        <dbReference type="ChEBI" id="CHEBI:15378"/>
        <dbReference type="ChEBI" id="CHEBI:16389"/>
        <dbReference type="ChEBI" id="CHEBI:17976"/>
        <dbReference type="ChEBI" id="CHEBI:57540"/>
        <dbReference type="ChEBI" id="CHEBI:57945"/>
        <dbReference type="EC" id="7.1.1.2"/>
    </reaction>
</comment>
<keyword evidence="12 16" id="KW-0830">Ubiquinone</keyword>
<dbReference type="EMBL" id="KT254309">
    <property type="protein sequence ID" value="ALE33715.1"/>
    <property type="molecule type" value="Genomic_DNA"/>
</dbReference>
<dbReference type="InterPro" id="IPR003918">
    <property type="entry name" value="NADH_UbQ_OxRdtase"/>
</dbReference>
<evidence type="ECO:0000256" key="4">
    <source>
        <dbReference type="ARBA" id="ARBA00021006"/>
    </source>
</evidence>
<evidence type="ECO:0000256" key="12">
    <source>
        <dbReference type="ARBA" id="ARBA00023075"/>
    </source>
</evidence>
<evidence type="ECO:0000256" key="14">
    <source>
        <dbReference type="ARBA" id="ARBA00023136"/>
    </source>
</evidence>
<name>A0A0M4N8Z4_9MOLL</name>
<accession>A0A0M4N8Z4</accession>
<keyword evidence="10 16" id="KW-1133">Transmembrane helix</keyword>